<proteinExistence type="predicted"/>
<feature type="coiled-coil region" evidence="1">
    <location>
        <begin position="485"/>
        <end position="533"/>
    </location>
</feature>
<feature type="region of interest" description="Disordered" evidence="2">
    <location>
        <begin position="459"/>
        <end position="478"/>
    </location>
</feature>
<sequence>MSDDDQELESLRAELQNQRQTIALLVSEKMSLSTSLGRLSDVSSRANELEALLREERAAAKSFREQTLQQDDQSQQHYATIEKLSRKEKELEEKCREQERELQLTKSSAEGLKFEFERSQGLVRELQERIQSDDVRQLEASLKNVQNRASELEFSSPSPSKYAHVSLKADHDRIENELKERTASSESLAAKVSDLEGRHVFAQKQLTSVTAEHQTLRLERTSLQSQLDEHLGSIAGLRKAASQSATNQEALNRQLRSSQADLRNAIRRAEEAERTHQDLQNEDEMRPKIVELTNAKLELSEKNNLLEQAVRDRDGVIAQLESSLQAAQDQNESLASKLLDSETARERDRSLMQETQDELQRGYAQIETELSDALASIRELEVERAGQRQLANQRVDELDRMSSNSHSLKVEIASLHQELEERKLAEVEQEEFLERARTDVEVLRADLVAKVQEIEELRAEVSAAASPSSSPSSPSLDKEMIDALKQQHRLELSAAQSQIRALQSSVFEAEARAHSFQKQLSQSEDQLAQLRVASQHVAAQRPFSPTPSRPSSRQRGRSDDLRRASLTSSSSQQQQQQRRGGPPRSPAPSAFGANLSPETRHKRKVSLGMLKARIDSEMTAVVIPSVLASRATSPLHHHASAAADLDPHATHDTHSLHKRSQFLDESHIFWCHSCRGELVVL</sequence>
<keyword evidence="4" id="KW-1185">Reference proteome</keyword>
<evidence type="ECO:0000313" key="4">
    <source>
        <dbReference type="Proteomes" id="UP001201163"/>
    </source>
</evidence>
<keyword evidence="1" id="KW-0175">Coiled coil</keyword>
<gene>
    <name evidence="3" type="ORF">EDB92DRAFT_1933415</name>
</gene>
<dbReference type="EMBL" id="JAKELL010000007">
    <property type="protein sequence ID" value="KAH8997440.1"/>
    <property type="molecule type" value="Genomic_DNA"/>
</dbReference>
<dbReference type="Proteomes" id="UP001201163">
    <property type="component" value="Unassembled WGS sequence"/>
</dbReference>
<feature type="compositionally biased region" description="Basic and acidic residues" evidence="2">
    <location>
        <begin position="339"/>
        <end position="351"/>
    </location>
</feature>
<feature type="compositionally biased region" description="Low complexity" evidence="2">
    <location>
        <begin position="564"/>
        <end position="582"/>
    </location>
</feature>
<accession>A0AAD4QGE4</accession>
<feature type="region of interest" description="Disordered" evidence="2">
    <location>
        <begin position="535"/>
        <end position="601"/>
    </location>
</feature>
<organism evidence="3 4">
    <name type="scientific">Lactarius akahatsu</name>
    <dbReference type="NCBI Taxonomy" id="416441"/>
    <lineage>
        <taxon>Eukaryota</taxon>
        <taxon>Fungi</taxon>
        <taxon>Dikarya</taxon>
        <taxon>Basidiomycota</taxon>
        <taxon>Agaricomycotina</taxon>
        <taxon>Agaricomycetes</taxon>
        <taxon>Russulales</taxon>
        <taxon>Russulaceae</taxon>
        <taxon>Lactarius</taxon>
    </lineage>
</organism>
<feature type="coiled-coil region" evidence="1">
    <location>
        <begin position="1"/>
        <end position="108"/>
    </location>
</feature>
<feature type="compositionally biased region" description="Low complexity" evidence="2">
    <location>
        <begin position="462"/>
        <end position="475"/>
    </location>
</feature>
<protein>
    <submittedName>
        <fullName evidence="3">Uncharacterized protein</fullName>
    </submittedName>
</protein>
<name>A0AAD4QGE4_9AGAM</name>
<evidence type="ECO:0000256" key="1">
    <source>
        <dbReference type="SAM" id="Coils"/>
    </source>
</evidence>
<dbReference type="SUPFAM" id="SSF57997">
    <property type="entry name" value="Tropomyosin"/>
    <property type="match status" value="1"/>
</dbReference>
<comment type="caution">
    <text evidence="3">The sequence shown here is derived from an EMBL/GenBank/DDBJ whole genome shotgun (WGS) entry which is preliminary data.</text>
</comment>
<dbReference type="AlphaFoldDB" id="A0AAD4QGE4"/>
<evidence type="ECO:0000256" key="2">
    <source>
        <dbReference type="SAM" id="MobiDB-lite"/>
    </source>
</evidence>
<feature type="region of interest" description="Disordered" evidence="2">
    <location>
        <begin position="331"/>
        <end position="357"/>
    </location>
</feature>
<reference evidence="3" key="1">
    <citation type="submission" date="2022-01" db="EMBL/GenBank/DDBJ databases">
        <title>Comparative genomics reveals a dynamic genome evolution in the ectomycorrhizal milk-cap (Lactarius) mushrooms.</title>
        <authorList>
            <consortium name="DOE Joint Genome Institute"/>
            <person name="Lebreton A."/>
            <person name="Tang N."/>
            <person name="Kuo A."/>
            <person name="LaButti K."/>
            <person name="Drula E."/>
            <person name="Barry K."/>
            <person name="Clum A."/>
            <person name="Lipzen A."/>
            <person name="Mousain D."/>
            <person name="Ng V."/>
            <person name="Wang R."/>
            <person name="Wang X."/>
            <person name="Dai Y."/>
            <person name="Henrissat B."/>
            <person name="Grigoriev I.V."/>
            <person name="Guerin-Laguette A."/>
            <person name="Yu F."/>
            <person name="Martin F.M."/>
        </authorList>
    </citation>
    <scope>NUCLEOTIDE SEQUENCE</scope>
    <source>
        <strain evidence="3">QP</strain>
    </source>
</reference>
<evidence type="ECO:0000313" key="3">
    <source>
        <dbReference type="EMBL" id="KAH8997440.1"/>
    </source>
</evidence>